<accession>A0AAN6UGI5</accession>
<dbReference type="InterPro" id="IPR003124">
    <property type="entry name" value="WH2_dom"/>
</dbReference>
<feature type="compositionally biased region" description="Pro residues" evidence="1">
    <location>
        <begin position="66"/>
        <end position="92"/>
    </location>
</feature>
<feature type="compositionally biased region" description="Pro residues" evidence="1">
    <location>
        <begin position="273"/>
        <end position="287"/>
    </location>
</feature>
<organism evidence="3 4">
    <name type="scientific">Trichocladium antarcticum</name>
    <dbReference type="NCBI Taxonomy" id="1450529"/>
    <lineage>
        <taxon>Eukaryota</taxon>
        <taxon>Fungi</taxon>
        <taxon>Dikarya</taxon>
        <taxon>Ascomycota</taxon>
        <taxon>Pezizomycotina</taxon>
        <taxon>Sordariomycetes</taxon>
        <taxon>Sordariomycetidae</taxon>
        <taxon>Sordariales</taxon>
        <taxon>Chaetomiaceae</taxon>
        <taxon>Trichocladium</taxon>
    </lineage>
</organism>
<sequence>MPPPPPPPPPPGFGGPPPPPPPPPPSAAAPVRGALLSDIHKGRALKKTVTNDRSAPIVASGSSPGGPGPSPLGAPPIPGAPKAPGGLAPPVPGLRARSNSDQGNRAQADTSGIHSAPPPLAGLFAGGMPKLRKTGGGVDTGANQTASYLSDSEIAPRSAPRPPFGAAPAIPGRPSLPPTASAPSLHPHSIAARNNIANSDAPRPFSSASLKGRPPPIGKKPPPPPPGSRKPSSSFRSAPRLPNAPAPPPPPFSPVIPIAAQAVLRAASNAGAPPAPPPPPPPPPPSDAPSAPASSLARSTSSTSGRASSMRSSMLDPSSFTLAPNGGAAAAPNPTRQPSTMGPGGGAGPARYVVQDPRFKFLGEENFPKPRGFVGGPRRYRAGRGSSVPLDLGAF</sequence>
<evidence type="ECO:0000313" key="3">
    <source>
        <dbReference type="EMBL" id="KAK4132597.1"/>
    </source>
</evidence>
<dbReference type="AlphaFoldDB" id="A0AAN6UGI5"/>
<dbReference type="Pfam" id="PF02205">
    <property type="entry name" value="WH2"/>
    <property type="match status" value="1"/>
</dbReference>
<keyword evidence="4" id="KW-1185">Reference proteome</keyword>
<dbReference type="Proteomes" id="UP001304895">
    <property type="component" value="Unassembled WGS sequence"/>
</dbReference>
<evidence type="ECO:0000259" key="2">
    <source>
        <dbReference type="PROSITE" id="PS51082"/>
    </source>
</evidence>
<feature type="compositionally biased region" description="Low complexity" evidence="1">
    <location>
        <begin position="288"/>
        <end position="334"/>
    </location>
</feature>
<feature type="compositionally biased region" description="Basic and acidic residues" evidence="1">
    <location>
        <begin position="357"/>
        <end position="368"/>
    </location>
</feature>
<feature type="compositionally biased region" description="Polar residues" evidence="1">
    <location>
        <begin position="97"/>
        <end position="113"/>
    </location>
</feature>
<evidence type="ECO:0000256" key="1">
    <source>
        <dbReference type="SAM" id="MobiDB-lite"/>
    </source>
</evidence>
<feature type="compositionally biased region" description="Pro residues" evidence="1">
    <location>
        <begin position="242"/>
        <end position="254"/>
    </location>
</feature>
<comment type="caution">
    <text evidence="3">The sequence shown here is derived from an EMBL/GenBank/DDBJ whole genome shotgun (WGS) entry which is preliminary data.</text>
</comment>
<feature type="domain" description="WH2" evidence="2">
    <location>
        <begin position="31"/>
        <end position="48"/>
    </location>
</feature>
<reference evidence="3" key="1">
    <citation type="journal article" date="2023" name="Mol. Phylogenet. Evol.">
        <title>Genome-scale phylogeny and comparative genomics of the fungal order Sordariales.</title>
        <authorList>
            <person name="Hensen N."/>
            <person name="Bonometti L."/>
            <person name="Westerberg I."/>
            <person name="Brannstrom I.O."/>
            <person name="Guillou S."/>
            <person name="Cros-Aarteil S."/>
            <person name="Calhoun S."/>
            <person name="Haridas S."/>
            <person name="Kuo A."/>
            <person name="Mondo S."/>
            <person name="Pangilinan J."/>
            <person name="Riley R."/>
            <person name="LaButti K."/>
            <person name="Andreopoulos B."/>
            <person name="Lipzen A."/>
            <person name="Chen C."/>
            <person name="Yan M."/>
            <person name="Daum C."/>
            <person name="Ng V."/>
            <person name="Clum A."/>
            <person name="Steindorff A."/>
            <person name="Ohm R.A."/>
            <person name="Martin F."/>
            <person name="Silar P."/>
            <person name="Natvig D.O."/>
            <person name="Lalanne C."/>
            <person name="Gautier V."/>
            <person name="Ament-Velasquez S.L."/>
            <person name="Kruys A."/>
            <person name="Hutchinson M.I."/>
            <person name="Powell A.J."/>
            <person name="Barry K."/>
            <person name="Miller A.N."/>
            <person name="Grigoriev I.V."/>
            <person name="Debuchy R."/>
            <person name="Gladieux P."/>
            <person name="Hiltunen Thoren M."/>
            <person name="Johannesson H."/>
        </authorList>
    </citation>
    <scope>NUCLEOTIDE SEQUENCE</scope>
    <source>
        <strain evidence="3">CBS 123565</strain>
    </source>
</reference>
<feature type="compositionally biased region" description="Pro residues" evidence="1">
    <location>
        <begin position="213"/>
        <end position="228"/>
    </location>
</feature>
<protein>
    <recommendedName>
        <fullName evidence="2">WH2 domain-containing protein</fullName>
    </recommendedName>
</protein>
<proteinExistence type="predicted"/>
<feature type="region of interest" description="Disordered" evidence="1">
    <location>
        <begin position="1"/>
        <end position="395"/>
    </location>
</feature>
<feature type="compositionally biased region" description="Polar residues" evidence="1">
    <location>
        <begin position="141"/>
        <end position="150"/>
    </location>
</feature>
<feature type="compositionally biased region" description="Low complexity" evidence="1">
    <location>
        <begin position="229"/>
        <end position="241"/>
    </location>
</feature>
<gene>
    <name evidence="3" type="ORF">BT67DRAFT_463641</name>
</gene>
<feature type="compositionally biased region" description="Low complexity" evidence="1">
    <location>
        <begin position="178"/>
        <end position="189"/>
    </location>
</feature>
<feature type="compositionally biased region" description="Pro residues" evidence="1">
    <location>
        <begin position="1"/>
        <end position="27"/>
    </location>
</feature>
<dbReference type="EMBL" id="MU853417">
    <property type="protein sequence ID" value="KAK4132597.1"/>
    <property type="molecule type" value="Genomic_DNA"/>
</dbReference>
<name>A0AAN6UGI5_9PEZI</name>
<evidence type="ECO:0000313" key="4">
    <source>
        <dbReference type="Proteomes" id="UP001304895"/>
    </source>
</evidence>
<dbReference type="PROSITE" id="PS51082">
    <property type="entry name" value="WH2"/>
    <property type="match status" value="1"/>
</dbReference>
<dbReference type="GO" id="GO:0003779">
    <property type="term" value="F:actin binding"/>
    <property type="evidence" value="ECO:0007669"/>
    <property type="project" value="InterPro"/>
</dbReference>
<reference evidence="3" key="2">
    <citation type="submission" date="2023-05" db="EMBL/GenBank/DDBJ databases">
        <authorList>
            <consortium name="Lawrence Berkeley National Laboratory"/>
            <person name="Steindorff A."/>
            <person name="Hensen N."/>
            <person name="Bonometti L."/>
            <person name="Westerberg I."/>
            <person name="Brannstrom I.O."/>
            <person name="Guillou S."/>
            <person name="Cros-Aarteil S."/>
            <person name="Calhoun S."/>
            <person name="Haridas S."/>
            <person name="Kuo A."/>
            <person name="Mondo S."/>
            <person name="Pangilinan J."/>
            <person name="Riley R."/>
            <person name="Labutti K."/>
            <person name="Andreopoulos B."/>
            <person name="Lipzen A."/>
            <person name="Chen C."/>
            <person name="Yanf M."/>
            <person name="Daum C."/>
            <person name="Ng V."/>
            <person name="Clum A."/>
            <person name="Ohm R."/>
            <person name="Martin F."/>
            <person name="Silar P."/>
            <person name="Natvig D."/>
            <person name="Lalanne C."/>
            <person name="Gautier V."/>
            <person name="Ament-Velasquez S.L."/>
            <person name="Kruys A."/>
            <person name="Hutchinson M.I."/>
            <person name="Powell A.J."/>
            <person name="Barry K."/>
            <person name="Miller A.N."/>
            <person name="Grigoriev I.V."/>
            <person name="Debuchy R."/>
            <person name="Gladieux P."/>
            <person name="Thoren M.H."/>
            <person name="Johannesson H."/>
        </authorList>
    </citation>
    <scope>NUCLEOTIDE SEQUENCE</scope>
    <source>
        <strain evidence="3">CBS 123565</strain>
    </source>
</reference>
<feature type="compositionally biased region" description="Low complexity" evidence="1">
    <location>
        <begin position="255"/>
        <end position="272"/>
    </location>
</feature>